<keyword evidence="3" id="KW-1185">Reference proteome</keyword>
<evidence type="ECO:0000256" key="1">
    <source>
        <dbReference type="SAM" id="SignalP"/>
    </source>
</evidence>
<evidence type="ECO:0000313" key="3">
    <source>
        <dbReference type="Proteomes" id="UP001162131"/>
    </source>
</evidence>
<feature type="chain" id="PRO_5043672807" evidence="1">
    <location>
        <begin position="17"/>
        <end position="171"/>
    </location>
</feature>
<gene>
    <name evidence="2" type="ORF">BSTOLATCC_MIC9671</name>
</gene>
<accession>A0AAU9IZT4</accession>
<feature type="signal peptide" evidence="1">
    <location>
        <begin position="1"/>
        <end position="16"/>
    </location>
</feature>
<dbReference type="EMBL" id="CAJZBQ010000011">
    <property type="protein sequence ID" value="CAG9313869.1"/>
    <property type="molecule type" value="Genomic_DNA"/>
</dbReference>
<protein>
    <submittedName>
        <fullName evidence="2">Uncharacterized protein</fullName>
    </submittedName>
</protein>
<keyword evidence="1" id="KW-0732">Signal</keyword>
<proteinExistence type="predicted"/>
<name>A0AAU9IZT4_9CILI</name>
<dbReference type="AlphaFoldDB" id="A0AAU9IZT4"/>
<organism evidence="2 3">
    <name type="scientific">Blepharisma stoltei</name>
    <dbReference type="NCBI Taxonomy" id="1481888"/>
    <lineage>
        <taxon>Eukaryota</taxon>
        <taxon>Sar</taxon>
        <taxon>Alveolata</taxon>
        <taxon>Ciliophora</taxon>
        <taxon>Postciliodesmatophora</taxon>
        <taxon>Heterotrichea</taxon>
        <taxon>Heterotrichida</taxon>
        <taxon>Blepharismidae</taxon>
        <taxon>Blepharisma</taxon>
    </lineage>
</organism>
<reference evidence="2" key="1">
    <citation type="submission" date="2021-09" db="EMBL/GenBank/DDBJ databases">
        <authorList>
            <consortium name="AG Swart"/>
            <person name="Singh M."/>
            <person name="Singh A."/>
            <person name="Seah K."/>
            <person name="Emmerich C."/>
        </authorList>
    </citation>
    <scope>NUCLEOTIDE SEQUENCE</scope>
    <source>
        <strain evidence="2">ATCC30299</strain>
    </source>
</reference>
<comment type="caution">
    <text evidence="2">The sequence shown here is derived from an EMBL/GenBank/DDBJ whole genome shotgun (WGS) entry which is preliminary data.</text>
</comment>
<dbReference type="Proteomes" id="UP001162131">
    <property type="component" value="Unassembled WGS sequence"/>
</dbReference>
<sequence length="171" mass="19440">MNKILVAIFLTLSVQAYTIPPANNPSEEPVYDRQTNEFQNNCSVDQDCPVINCIRAPCPTYVCRNEHCILNMPKEECIIDQDCPVLNCIRAPCPFYICRNNHCEFQMPQQDCIVAGCSGQLCVGSHEDGTSTCEWKDSYSCYSEFGNCSFIRGQCQWEPTEKLLNCIRDRS</sequence>
<evidence type="ECO:0000313" key="2">
    <source>
        <dbReference type="EMBL" id="CAG9313869.1"/>
    </source>
</evidence>